<keyword evidence="3" id="KW-1185">Reference proteome</keyword>
<dbReference type="PaxDb" id="3218-PP1S71_360V6.1"/>
<reference evidence="1 3" key="2">
    <citation type="journal article" date="2018" name="Plant J.">
        <title>The Physcomitrella patens chromosome-scale assembly reveals moss genome structure and evolution.</title>
        <authorList>
            <person name="Lang D."/>
            <person name="Ullrich K.K."/>
            <person name="Murat F."/>
            <person name="Fuchs J."/>
            <person name="Jenkins J."/>
            <person name="Haas F.B."/>
            <person name="Piednoel M."/>
            <person name="Gundlach H."/>
            <person name="Van Bel M."/>
            <person name="Meyberg R."/>
            <person name="Vives C."/>
            <person name="Morata J."/>
            <person name="Symeonidi A."/>
            <person name="Hiss M."/>
            <person name="Muchero W."/>
            <person name="Kamisugi Y."/>
            <person name="Saleh O."/>
            <person name="Blanc G."/>
            <person name="Decker E.L."/>
            <person name="van Gessel N."/>
            <person name="Grimwood J."/>
            <person name="Hayes R.D."/>
            <person name="Graham S.W."/>
            <person name="Gunter L.E."/>
            <person name="McDaniel S.F."/>
            <person name="Hoernstein S.N.W."/>
            <person name="Larsson A."/>
            <person name="Li F.W."/>
            <person name="Perroud P.F."/>
            <person name="Phillips J."/>
            <person name="Ranjan P."/>
            <person name="Rokshar D.S."/>
            <person name="Rothfels C.J."/>
            <person name="Schneider L."/>
            <person name="Shu S."/>
            <person name="Stevenson D.W."/>
            <person name="Thummler F."/>
            <person name="Tillich M."/>
            <person name="Villarreal Aguilar J.C."/>
            <person name="Widiez T."/>
            <person name="Wong G.K."/>
            <person name="Wymore A."/>
            <person name="Zhang Y."/>
            <person name="Zimmer A.D."/>
            <person name="Quatrano R.S."/>
            <person name="Mayer K.F.X."/>
            <person name="Goodstein D."/>
            <person name="Casacuberta J.M."/>
            <person name="Vandepoele K."/>
            <person name="Reski R."/>
            <person name="Cuming A.C."/>
            <person name="Tuskan G.A."/>
            <person name="Maumus F."/>
            <person name="Salse J."/>
            <person name="Schmutz J."/>
            <person name="Rensing S.A."/>
        </authorList>
    </citation>
    <scope>NUCLEOTIDE SEQUENCE [LARGE SCALE GENOMIC DNA]</scope>
    <source>
        <strain evidence="2 3">cv. Gransden 2004</strain>
    </source>
</reference>
<gene>
    <name evidence="1" type="ORF">PHYPA_027118</name>
</gene>
<protein>
    <submittedName>
        <fullName evidence="1 2">Uncharacterized protein</fullName>
    </submittedName>
</protein>
<dbReference type="EMBL" id="ABEU02000022">
    <property type="protein sequence ID" value="PNR30802.1"/>
    <property type="molecule type" value="Genomic_DNA"/>
</dbReference>
<organism evidence="1">
    <name type="scientific">Physcomitrium patens</name>
    <name type="common">Spreading-leaved earth moss</name>
    <name type="synonym">Physcomitrella patens</name>
    <dbReference type="NCBI Taxonomy" id="3218"/>
    <lineage>
        <taxon>Eukaryota</taxon>
        <taxon>Viridiplantae</taxon>
        <taxon>Streptophyta</taxon>
        <taxon>Embryophyta</taxon>
        <taxon>Bryophyta</taxon>
        <taxon>Bryophytina</taxon>
        <taxon>Bryopsida</taxon>
        <taxon>Funariidae</taxon>
        <taxon>Funariales</taxon>
        <taxon>Funariaceae</taxon>
        <taxon>Physcomitrium</taxon>
    </lineage>
</organism>
<dbReference type="Gramene" id="Pp3c22_13910V3.1">
    <property type="protein sequence ID" value="Pp3c22_13910V3.1"/>
    <property type="gene ID" value="Pp3c22_13910"/>
</dbReference>
<dbReference type="InParanoid" id="A0A2K1INE4"/>
<reference evidence="1 3" key="1">
    <citation type="journal article" date="2008" name="Science">
        <title>The Physcomitrella genome reveals evolutionary insights into the conquest of land by plants.</title>
        <authorList>
            <person name="Rensing S."/>
            <person name="Lang D."/>
            <person name="Zimmer A."/>
            <person name="Terry A."/>
            <person name="Salamov A."/>
            <person name="Shapiro H."/>
            <person name="Nishiyama T."/>
            <person name="Perroud P.-F."/>
            <person name="Lindquist E."/>
            <person name="Kamisugi Y."/>
            <person name="Tanahashi T."/>
            <person name="Sakakibara K."/>
            <person name="Fujita T."/>
            <person name="Oishi K."/>
            <person name="Shin-I T."/>
            <person name="Kuroki Y."/>
            <person name="Toyoda A."/>
            <person name="Suzuki Y."/>
            <person name="Hashimoto A."/>
            <person name="Yamaguchi K."/>
            <person name="Sugano A."/>
            <person name="Kohara Y."/>
            <person name="Fujiyama A."/>
            <person name="Anterola A."/>
            <person name="Aoki S."/>
            <person name="Ashton N."/>
            <person name="Barbazuk W.B."/>
            <person name="Barker E."/>
            <person name="Bennetzen J."/>
            <person name="Bezanilla M."/>
            <person name="Blankenship R."/>
            <person name="Cho S.H."/>
            <person name="Dutcher S."/>
            <person name="Estelle M."/>
            <person name="Fawcett J.A."/>
            <person name="Gundlach H."/>
            <person name="Hanada K."/>
            <person name="Heyl A."/>
            <person name="Hicks K.A."/>
            <person name="Hugh J."/>
            <person name="Lohr M."/>
            <person name="Mayer K."/>
            <person name="Melkozernov A."/>
            <person name="Murata T."/>
            <person name="Nelson D."/>
            <person name="Pils B."/>
            <person name="Prigge M."/>
            <person name="Reiss B."/>
            <person name="Renner T."/>
            <person name="Rombauts S."/>
            <person name="Rushton P."/>
            <person name="Sanderfoot A."/>
            <person name="Schween G."/>
            <person name="Shiu S.-H."/>
            <person name="Stueber K."/>
            <person name="Theodoulou F.L."/>
            <person name="Tu H."/>
            <person name="Van de Peer Y."/>
            <person name="Verrier P.J."/>
            <person name="Waters E."/>
            <person name="Wood A."/>
            <person name="Yang L."/>
            <person name="Cove D."/>
            <person name="Cuming A."/>
            <person name="Hasebe M."/>
            <person name="Lucas S."/>
            <person name="Mishler D.B."/>
            <person name="Reski R."/>
            <person name="Grigoriev I."/>
            <person name="Quatrano R.S."/>
            <person name="Boore J.L."/>
        </authorList>
    </citation>
    <scope>NUCLEOTIDE SEQUENCE [LARGE SCALE GENOMIC DNA]</scope>
    <source>
        <strain evidence="2 3">cv. Gransden 2004</strain>
    </source>
</reference>
<dbReference type="EnsemblPlants" id="Pp3c22_13910V3.1">
    <property type="protein sequence ID" value="Pp3c22_13910V3.1"/>
    <property type="gene ID" value="Pp3c22_13910"/>
</dbReference>
<accession>A0A2K1INE4</accession>
<reference evidence="2" key="3">
    <citation type="submission" date="2020-12" db="UniProtKB">
        <authorList>
            <consortium name="EnsemblPlants"/>
        </authorList>
    </citation>
    <scope>IDENTIFICATION</scope>
</reference>
<name>A0A2K1INE4_PHYPA</name>
<proteinExistence type="predicted"/>
<evidence type="ECO:0000313" key="3">
    <source>
        <dbReference type="Proteomes" id="UP000006727"/>
    </source>
</evidence>
<sequence>MPWQRTAAFLQRQGPSRRRRLELQGLKGTADRPRVPFSLSLSHHLSLSLQYKATLHTLSFTDDAATLRRLLDHYEASLAALT</sequence>
<dbReference type="AlphaFoldDB" id="A0A2K1INE4"/>
<dbReference type="Proteomes" id="UP000006727">
    <property type="component" value="Chromosome 22"/>
</dbReference>
<evidence type="ECO:0000313" key="1">
    <source>
        <dbReference type="EMBL" id="PNR30802.1"/>
    </source>
</evidence>
<evidence type="ECO:0000313" key="2">
    <source>
        <dbReference type="EnsemblPlants" id="Pp3c22_13910V3.1"/>
    </source>
</evidence>